<name>A0A1Y1UH73_9TREE</name>
<evidence type="ECO:0000256" key="1">
    <source>
        <dbReference type="SAM" id="MobiDB-lite"/>
    </source>
</evidence>
<feature type="compositionally biased region" description="Basic residues" evidence="1">
    <location>
        <begin position="306"/>
        <end position="315"/>
    </location>
</feature>
<feature type="region of interest" description="Disordered" evidence="1">
    <location>
        <begin position="284"/>
        <end position="328"/>
    </location>
</feature>
<gene>
    <name evidence="2" type="ORF">BD324DRAFT_651315</name>
</gene>
<dbReference type="RefSeq" id="XP_021870903.1">
    <property type="nucleotide sequence ID" value="XM_022018312.1"/>
</dbReference>
<dbReference type="OrthoDB" id="2594942at2759"/>
<protein>
    <submittedName>
        <fullName evidence="2">Uncharacterized protein</fullName>
    </submittedName>
</protein>
<feature type="compositionally biased region" description="Low complexity" evidence="1">
    <location>
        <begin position="417"/>
        <end position="426"/>
    </location>
</feature>
<evidence type="ECO:0000313" key="2">
    <source>
        <dbReference type="EMBL" id="ORX36834.1"/>
    </source>
</evidence>
<feature type="region of interest" description="Disordered" evidence="1">
    <location>
        <begin position="390"/>
        <end position="444"/>
    </location>
</feature>
<feature type="region of interest" description="Disordered" evidence="1">
    <location>
        <begin position="708"/>
        <end position="753"/>
    </location>
</feature>
<dbReference type="Proteomes" id="UP000193218">
    <property type="component" value="Unassembled WGS sequence"/>
</dbReference>
<dbReference type="InParanoid" id="A0A1Y1UH73"/>
<feature type="region of interest" description="Disordered" evidence="1">
    <location>
        <begin position="507"/>
        <end position="538"/>
    </location>
</feature>
<keyword evidence="3" id="KW-1185">Reference proteome</keyword>
<sequence length="830" mass="90064">MTLTLHDLPPPVIFTHNETLHSIALPPLAEFLAGIDTNDRILKLHDILDRFRTPKSYHRIDVRVVESSELPPKSPAKAACNSLPIEDVAASEAQHDGKKDELAIQGLGTDLVQTNGAHYPTLAKELDGLAAAETEEERTQEGYPIILPEGVSKEDYLLARLEDLGAETLETQVEGSAGGPADAHRVEDATPALNCAGDSAPVADDLRRPADGMVEPSAPVATLIQPPSPPASHPLPPIGPSRRIRELRLDLRTLDAAALFALETWRRELLGLDKLDMEHPDSVWYEAPPSPTPPLPASPTPLSLLPKRKRGRPPRIRPSETQQEDTVDELTMPDISMVDNLEILDAPPADIPTEQNERAGKVLSDLDDMVSRQGVAFTDVHMKVDESRAAIRGNSKGAPQSTGPSADAAEPNNAEGSSSAPFAVSPSPVPIIPESPDGRATPLPVEYEGESEIDELDQILPDGGDDANDSNYRLSLSPDSHSEALTDALVEGSPALGTLAGILDMSVPVAGSPPKRQQKRPVKEAARDSSNFNFPSASMEDFTRKHNSFTAIQDGSETSTRSRSGSPVKRIRLSQSFTIRQVTQLKPISPAHEEIKRPEHQRLRMEAVVIPVRTRRLRQQLLQADEQLKMVKSSSKFASLALNPPKGFQWGDGAVGARLASMEQVHQLSDEEDEDVVALDRVIRSEPQPSKRTKSPLKIVDLSLSLSSPKKSSWHDNVDQQDSSMARDVRLKPSTTRPHADEWGEGSPEQAAETIVPETSEAVKTAAAKRPSRTGSEASIQIVEPAAVRMSDVPTVPVTSVQMTPSAFVSHAHDEMDEVGEGDDEWSFLR</sequence>
<accession>A0A1Y1UH73</accession>
<comment type="caution">
    <text evidence="2">The sequence shown here is derived from an EMBL/GenBank/DDBJ whole genome shotgun (WGS) entry which is preliminary data.</text>
</comment>
<dbReference type="EMBL" id="NBSH01000007">
    <property type="protein sequence ID" value="ORX36834.1"/>
    <property type="molecule type" value="Genomic_DNA"/>
</dbReference>
<reference evidence="2 3" key="1">
    <citation type="submission" date="2017-03" db="EMBL/GenBank/DDBJ databases">
        <title>Widespread Adenine N6-methylation of Active Genes in Fungi.</title>
        <authorList>
            <consortium name="DOE Joint Genome Institute"/>
            <person name="Mondo S.J."/>
            <person name="Dannebaum R.O."/>
            <person name="Kuo R.C."/>
            <person name="Louie K.B."/>
            <person name="Bewick A.J."/>
            <person name="Labutti K."/>
            <person name="Haridas S."/>
            <person name="Kuo A."/>
            <person name="Salamov A."/>
            <person name="Ahrendt S.R."/>
            <person name="Lau R."/>
            <person name="Bowen B.P."/>
            <person name="Lipzen A."/>
            <person name="Sullivan W."/>
            <person name="Andreopoulos W.B."/>
            <person name="Clum A."/>
            <person name="Lindquist E."/>
            <person name="Daum C."/>
            <person name="Northen T.R."/>
            <person name="Ramamoorthy G."/>
            <person name="Schmitz R.J."/>
            <person name="Gryganskyi A."/>
            <person name="Culley D."/>
            <person name="Magnuson J."/>
            <person name="James T.Y."/>
            <person name="O'Malley M.A."/>
            <person name="Stajich J.E."/>
            <person name="Spatafora J.W."/>
            <person name="Visel A."/>
            <person name="Grigoriev I.V."/>
        </authorList>
    </citation>
    <scope>NUCLEOTIDE SEQUENCE [LARGE SCALE GENOMIC DNA]</scope>
    <source>
        <strain evidence="2 3">NRRL Y-17943</strain>
    </source>
</reference>
<feature type="compositionally biased region" description="Pro residues" evidence="1">
    <location>
        <begin position="288"/>
        <end position="299"/>
    </location>
</feature>
<dbReference type="GeneID" id="33560121"/>
<organism evidence="2 3">
    <name type="scientific">Kockovaella imperatae</name>
    <dbReference type="NCBI Taxonomy" id="4999"/>
    <lineage>
        <taxon>Eukaryota</taxon>
        <taxon>Fungi</taxon>
        <taxon>Dikarya</taxon>
        <taxon>Basidiomycota</taxon>
        <taxon>Agaricomycotina</taxon>
        <taxon>Tremellomycetes</taxon>
        <taxon>Tremellales</taxon>
        <taxon>Cuniculitremaceae</taxon>
        <taxon>Kockovaella</taxon>
    </lineage>
</organism>
<dbReference type="AlphaFoldDB" id="A0A1Y1UH73"/>
<proteinExistence type="predicted"/>
<evidence type="ECO:0000313" key="3">
    <source>
        <dbReference type="Proteomes" id="UP000193218"/>
    </source>
</evidence>